<feature type="domain" description="Cytochrome c-552/4" evidence="6">
    <location>
        <begin position="227"/>
        <end position="267"/>
    </location>
</feature>
<evidence type="ECO:0000313" key="7">
    <source>
        <dbReference type="EMBL" id="QNK00133.1"/>
    </source>
</evidence>
<dbReference type="PROSITE" id="PS50005">
    <property type="entry name" value="TPR"/>
    <property type="match status" value="1"/>
</dbReference>
<dbReference type="Pfam" id="PF13429">
    <property type="entry name" value="TPR_15"/>
    <property type="match status" value="1"/>
</dbReference>
<sequence>MGRSRKSHGKRSGKAVAATSKPPVTTPAAEAGQHRLWWLPLGVALLVIVVLGVWWLRTPAPGAVPTPAAPVAAASSTPTPTGPALPPAHYVGAQACSSCHVKETQAWQQSHHALAMQVADDKTVLGNFSGTLKQDGSTASFFKRDHAFFVKTDGPDGKPGEFEVKYTFGVYPLQQYLVAFPDGRLQTLRASWDARPAAEGGQRWFNMYPGEHIDVHDTLHWTRLNQNWNYMCADCHSTNVQRNYDVASNTFKTRWNEINVACEACHGPGSRHVEWSNAGEDKKKADPSMGLTIALNERKGMHWIPNPASGNPVRSTPLTTRREVETCAVCHSRRGIIAKDTAPTGRLMDTHDPSLLAEGRYHADGQQLDEVYVYASFLQSRMYAKGVTCSDCHDPHTGKTRAQGNALCESCHTPAVYDTAQHTMHKEGTAGSQCVACHMPSKNYMVINARPDHSIRVPRPDLTVQYGVPNACANCHADKGAQWAADAITKAHGPERKGYQHFVEALDAARHGKPGAASLLTTLAGDATSPMIARATAVNELRHYASPDTLPAIQSALGDADPLMRAAALDALLAFPPEVRGPLAAPLADDAVLDVRVKAGRALAGVPDAALDATQRAARDRGFATYKEAQLAIADRPESHFDLGLVYVERGDAAAAEQAFRQALKLQSDFVPAYVNLSDMYRGLGREDEAEKVIDDGLKAVPGNANLLHAKGLALVRQNQSGEALTWLERAHRAEPANARFAYVYGVALHSAGQGAQALKVWEESLKTAPYDPSLLFALAGAERDAGDKDKARGYAERLVAVAPSSREAHELLQSLGGDSMPAFR</sequence>
<dbReference type="Gene3D" id="1.10.1130.10">
    <property type="entry name" value="Flavocytochrome C3, Chain A"/>
    <property type="match status" value="2"/>
</dbReference>
<dbReference type="InterPro" id="IPR036280">
    <property type="entry name" value="Multihaem_cyt_sf"/>
</dbReference>
<evidence type="ECO:0000313" key="8">
    <source>
        <dbReference type="Proteomes" id="UP000515873"/>
    </source>
</evidence>
<dbReference type="RefSeq" id="WP_187055613.1">
    <property type="nucleotide sequence ID" value="NZ_CP060412.1"/>
</dbReference>
<organism evidence="7 8">
    <name type="scientific">Dyella telluris</name>
    <dbReference type="NCBI Taxonomy" id="2763498"/>
    <lineage>
        <taxon>Bacteria</taxon>
        <taxon>Pseudomonadati</taxon>
        <taxon>Pseudomonadota</taxon>
        <taxon>Gammaproteobacteria</taxon>
        <taxon>Lysobacterales</taxon>
        <taxon>Rhodanobacteraceae</taxon>
        <taxon>Dyella</taxon>
    </lineage>
</organism>
<dbReference type="SUPFAM" id="SSF48695">
    <property type="entry name" value="Multiheme cytochromes"/>
    <property type="match status" value="1"/>
</dbReference>
<dbReference type="GO" id="GO:0016491">
    <property type="term" value="F:oxidoreductase activity"/>
    <property type="evidence" value="ECO:0007669"/>
    <property type="project" value="TreeGrafter"/>
</dbReference>
<dbReference type="Pfam" id="PF13181">
    <property type="entry name" value="TPR_8"/>
    <property type="match status" value="1"/>
</dbReference>
<dbReference type="InterPro" id="IPR023155">
    <property type="entry name" value="Cyt_c-552/4"/>
</dbReference>
<gene>
    <name evidence="7" type="ORF">H8F01_13470</name>
</gene>
<keyword evidence="4" id="KW-0812">Transmembrane</keyword>
<dbReference type="Gene3D" id="1.25.40.10">
    <property type="entry name" value="Tetratricopeptide repeat domain"/>
    <property type="match status" value="1"/>
</dbReference>
<evidence type="ECO:0000259" key="6">
    <source>
        <dbReference type="Pfam" id="PF13435"/>
    </source>
</evidence>
<proteinExistence type="predicted"/>
<feature type="repeat" description="TPR" evidence="2">
    <location>
        <begin position="637"/>
        <end position="670"/>
    </location>
</feature>
<feature type="region of interest" description="Disordered" evidence="3">
    <location>
        <begin position="1"/>
        <end position="27"/>
    </location>
</feature>
<dbReference type="InterPro" id="IPR011990">
    <property type="entry name" value="TPR-like_helical_dom_sf"/>
</dbReference>
<feature type="transmembrane region" description="Helical" evidence="4">
    <location>
        <begin position="36"/>
        <end position="56"/>
    </location>
</feature>
<feature type="compositionally biased region" description="Basic residues" evidence="3">
    <location>
        <begin position="1"/>
        <end position="13"/>
    </location>
</feature>
<dbReference type="InterPro" id="IPR010177">
    <property type="entry name" value="Paired_CXXCH_1"/>
</dbReference>
<evidence type="ECO:0000256" key="2">
    <source>
        <dbReference type="PROSITE-ProRule" id="PRU00339"/>
    </source>
</evidence>
<dbReference type="SUPFAM" id="SSF48452">
    <property type="entry name" value="TPR-like"/>
    <property type="match status" value="1"/>
</dbReference>
<evidence type="ECO:0000256" key="1">
    <source>
        <dbReference type="ARBA" id="ARBA00022729"/>
    </source>
</evidence>
<dbReference type="AlphaFoldDB" id="A0A7G8Q025"/>
<dbReference type="SMART" id="SM00028">
    <property type="entry name" value="TPR"/>
    <property type="match status" value="5"/>
</dbReference>
<name>A0A7G8Q025_9GAMM</name>
<dbReference type="KEGG" id="dtl:H8F01_13470"/>
<keyword evidence="4" id="KW-0472">Membrane</keyword>
<accession>A0A7G8Q025</accession>
<dbReference type="InterPro" id="IPR051829">
    <property type="entry name" value="Multiheme_Cytochr_ET"/>
</dbReference>
<dbReference type="Pfam" id="PF09699">
    <property type="entry name" value="Paired_CXXCH_1"/>
    <property type="match status" value="1"/>
</dbReference>
<dbReference type="PANTHER" id="PTHR35038">
    <property type="entry name" value="DISSIMILATORY SULFITE REDUCTASE SIRA"/>
    <property type="match status" value="1"/>
</dbReference>
<protein>
    <submittedName>
        <fullName evidence="7">Tetratricopeptide repeat protein</fullName>
    </submittedName>
</protein>
<evidence type="ECO:0000256" key="3">
    <source>
        <dbReference type="SAM" id="MobiDB-lite"/>
    </source>
</evidence>
<dbReference type="Proteomes" id="UP000515873">
    <property type="component" value="Chromosome"/>
</dbReference>
<feature type="domain" description="Doubled CXXCH motif" evidence="5">
    <location>
        <begin position="385"/>
        <end position="414"/>
    </location>
</feature>
<dbReference type="PANTHER" id="PTHR35038:SF8">
    <property type="entry name" value="C-TYPE POLYHEME CYTOCHROME OMCC"/>
    <property type="match status" value="1"/>
</dbReference>
<evidence type="ECO:0000256" key="4">
    <source>
        <dbReference type="SAM" id="Phobius"/>
    </source>
</evidence>
<keyword evidence="4" id="KW-1133">Transmembrane helix</keyword>
<keyword evidence="1" id="KW-0732">Signal</keyword>
<dbReference type="EMBL" id="CP060412">
    <property type="protein sequence ID" value="QNK00133.1"/>
    <property type="molecule type" value="Genomic_DNA"/>
</dbReference>
<evidence type="ECO:0000259" key="5">
    <source>
        <dbReference type="Pfam" id="PF09699"/>
    </source>
</evidence>
<keyword evidence="8" id="KW-1185">Reference proteome</keyword>
<dbReference type="Pfam" id="PF13435">
    <property type="entry name" value="Cytochrome_C554"/>
    <property type="match status" value="2"/>
</dbReference>
<feature type="domain" description="Cytochrome c-552/4" evidence="6">
    <location>
        <begin position="95"/>
        <end position="121"/>
    </location>
</feature>
<keyword evidence="2" id="KW-0802">TPR repeat</keyword>
<reference evidence="7 8" key="1">
    <citation type="submission" date="2020-08" db="EMBL/GenBank/DDBJ databases">
        <title>Dyella sp. G9 isolated from forest soil.</title>
        <authorList>
            <person name="Fu J."/>
            <person name="Qiu L."/>
        </authorList>
    </citation>
    <scope>NUCLEOTIDE SEQUENCE [LARGE SCALE GENOMIC DNA]</scope>
    <source>
        <strain evidence="7 8">G9</strain>
    </source>
</reference>
<dbReference type="InterPro" id="IPR019734">
    <property type="entry name" value="TPR_rpt"/>
</dbReference>